<protein>
    <submittedName>
        <fullName evidence="3">Uncharacterized protein</fullName>
    </submittedName>
</protein>
<keyword evidence="4" id="KW-1185">Reference proteome</keyword>
<dbReference type="InParanoid" id="A0A2T3A4K5"/>
<organism evidence="3 4">
    <name type="scientific">Coniella lustricola</name>
    <dbReference type="NCBI Taxonomy" id="2025994"/>
    <lineage>
        <taxon>Eukaryota</taxon>
        <taxon>Fungi</taxon>
        <taxon>Dikarya</taxon>
        <taxon>Ascomycota</taxon>
        <taxon>Pezizomycotina</taxon>
        <taxon>Sordariomycetes</taxon>
        <taxon>Sordariomycetidae</taxon>
        <taxon>Diaporthales</taxon>
        <taxon>Schizoparmaceae</taxon>
        <taxon>Coniella</taxon>
    </lineage>
</organism>
<accession>A0A2T3A4K5</accession>
<feature type="region of interest" description="Disordered" evidence="2">
    <location>
        <begin position="189"/>
        <end position="245"/>
    </location>
</feature>
<gene>
    <name evidence="3" type="ORF">BD289DRAFT_454164</name>
</gene>
<dbReference type="OrthoDB" id="47007at2759"/>
<evidence type="ECO:0000313" key="3">
    <source>
        <dbReference type="EMBL" id="PSR82714.1"/>
    </source>
</evidence>
<dbReference type="STRING" id="2025994.A0A2T3A4K5"/>
<proteinExistence type="predicted"/>
<dbReference type="Proteomes" id="UP000241462">
    <property type="component" value="Unassembled WGS sequence"/>
</dbReference>
<dbReference type="Gene3D" id="1.20.120.20">
    <property type="entry name" value="Apolipoprotein"/>
    <property type="match status" value="1"/>
</dbReference>
<keyword evidence="1" id="KW-0175">Coiled coil</keyword>
<name>A0A2T3A4K5_9PEZI</name>
<dbReference type="SUPFAM" id="SSF58113">
    <property type="entry name" value="Apolipoprotein A-I"/>
    <property type="match status" value="1"/>
</dbReference>
<evidence type="ECO:0000256" key="2">
    <source>
        <dbReference type="SAM" id="MobiDB-lite"/>
    </source>
</evidence>
<reference evidence="3 4" key="1">
    <citation type="journal article" date="2018" name="Mycol. Prog.">
        <title>Coniella lustricola, a new species from submerged detritus.</title>
        <authorList>
            <person name="Raudabaugh D.B."/>
            <person name="Iturriaga T."/>
            <person name="Carver A."/>
            <person name="Mondo S."/>
            <person name="Pangilinan J."/>
            <person name="Lipzen A."/>
            <person name="He G."/>
            <person name="Amirebrahimi M."/>
            <person name="Grigoriev I.V."/>
            <person name="Miller A.N."/>
        </authorList>
    </citation>
    <scope>NUCLEOTIDE SEQUENCE [LARGE SCALE GENOMIC DNA]</scope>
    <source>
        <strain evidence="3 4">B22-T-1</strain>
    </source>
</reference>
<sequence length="387" mass="43041">MCHLSSCEAGRAEAGSMTFDWHFRPSSKTASLRLRMPMLLKGQGRKVVPLFLFIAPERIQSLVYSDNEEASVPDVVRAALGEGIIVQLRVILKQPADLVAPPFEPFTPKKKAFWDMFDSARILARQLVFIVYLKQDRISFEDGLKALTQAATSGNLTTSTGRADISRLYDGKGGKLVTGEHLLQPAVVESPPTYDEVPPPPPGPPLEKDQGSTSSASRKRRRTDSSTQEKSPGPASQAGTSDDREHIEAVCRKLMSEMAAKWQADNTQQVRSELQQMEIRIKDWVDDRFKTHAAELKEQLQQTSVQLRNHVDHQVEDVKVDLADAEEQIAANAQDIDELAEKLDGIEDDFSGLVDGRLDERLQSLRGELEDLAKCHELYAGLVGVHY</sequence>
<feature type="coiled-coil region" evidence="1">
    <location>
        <begin position="293"/>
        <end position="349"/>
    </location>
</feature>
<evidence type="ECO:0000313" key="4">
    <source>
        <dbReference type="Proteomes" id="UP000241462"/>
    </source>
</evidence>
<dbReference type="EMBL" id="KZ678472">
    <property type="protein sequence ID" value="PSR82714.1"/>
    <property type="molecule type" value="Genomic_DNA"/>
</dbReference>
<evidence type="ECO:0000256" key="1">
    <source>
        <dbReference type="SAM" id="Coils"/>
    </source>
</evidence>
<dbReference type="AlphaFoldDB" id="A0A2T3A4K5"/>